<dbReference type="eggNOG" id="arCOG12586">
    <property type="taxonomic scope" value="Archaea"/>
</dbReference>
<dbReference type="EMBL" id="CP003243">
    <property type="protein sequence ID" value="AFC99642.1"/>
    <property type="molecule type" value="Genomic_DNA"/>
</dbReference>
<reference evidence="1 2" key="1">
    <citation type="journal article" date="2012" name="J. Bacteriol.">
        <title>Complete genome sequence of a thermophilic methanogen, Methanocella conradii HZ254, isolated from Chinese rice field soil.</title>
        <authorList>
            <person name="Lu Z."/>
            <person name="Lu Y."/>
        </authorList>
    </citation>
    <scope>NUCLEOTIDE SEQUENCE [LARGE SCALE GENOMIC DNA]</scope>
    <source>
        <strain evidence="2">DSM 24694 / JCM 17849 / CGMCC 1.5162 / HZ254</strain>
    </source>
</reference>
<protein>
    <submittedName>
        <fullName evidence="1">Uncharacterized protein</fullName>
    </submittedName>
</protein>
<dbReference type="STRING" id="1041930.Mtc_0882"/>
<sequence length="152" mass="17018">MDLKYLIPLALCGLIVMAVMPAYAQDWTLNALETRANTGSMPTITGDSTVQRQLYHAGDTITWDNKWYNADSGHPWRSIAVTSSSFTGFTSTTANDLGELYYGEIQTFRNNKVPVNSNPNPYNDYFARSHNYGYTDNPFINCDIVGLQTQVN</sequence>
<dbReference type="RefSeq" id="WP_014405480.1">
    <property type="nucleotide sequence ID" value="NC_017034.1"/>
</dbReference>
<dbReference type="GeneID" id="11971006"/>
<dbReference type="AlphaFoldDB" id="H8IAG8"/>
<gene>
    <name evidence="1" type="ordered locus">Mtc_0882</name>
</gene>
<evidence type="ECO:0000313" key="2">
    <source>
        <dbReference type="Proteomes" id="UP000005233"/>
    </source>
</evidence>
<evidence type="ECO:0000313" key="1">
    <source>
        <dbReference type="EMBL" id="AFC99642.1"/>
    </source>
</evidence>
<dbReference type="KEGG" id="mez:Mtc_0882"/>
<proteinExistence type="predicted"/>
<accession>H8IAG8</accession>
<organism evidence="1 2">
    <name type="scientific">Methanocella conradii (strain DSM 24694 / JCM 17849 / CGMCC 1.5162 / HZ254)</name>
    <dbReference type="NCBI Taxonomy" id="1041930"/>
    <lineage>
        <taxon>Archaea</taxon>
        <taxon>Methanobacteriati</taxon>
        <taxon>Methanobacteriota</taxon>
        <taxon>Stenosarchaea group</taxon>
        <taxon>Methanomicrobia</taxon>
        <taxon>Methanocellales</taxon>
        <taxon>Methanocellaceae</taxon>
        <taxon>Methanocella</taxon>
    </lineage>
</organism>
<dbReference type="HOGENOM" id="CLU_1718209_0_0_2"/>
<keyword evidence="2" id="KW-1185">Reference proteome</keyword>
<name>H8IAG8_METCZ</name>
<dbReference type="Proteomes" id="UP000005233">
    <property type="component" value="Chromosome"/>
</dbReference>